<name>S2KAU3_MUCC1</name>
<gene>
    <name evidence="1" type="ORF">HMPREF1544_00606</name>
</gene>
<dbReference type="EMBL" id="KE123899">
    <property type="protein sequence ID" value="EPB92593.1"/>
    <property type="molecule type" value="Genomic_DNA"/>
</dbReference>
<evidence type="ECO:0000313" key="2">
    <source>
        <dbReference type="Proteomes" id="UP000014254"/>
    </source>
</evidence>
<protein>
    <submittedName>
        <fullName evidence="1">Uncharacterized protein</fullName>
    </submittedName>
</protein>
<accession>S2KAU3</accession>
<dbReference type="InParanoid" id="S2KAU3"/>
<dbReference type="OrthoDB" id="2260708at2759"/>
<dbReference type="AlphaFoldDB" id="S2KAU3"/>
<dbReference type="STRING" id="1220926.S2KAU3"/>
<sequence>MWREYTPAAAPPREARNFNAEKDERDSIRLALFDIYKKASKQDRKLVDILINLMNILPTENLLEHKVEEKELINGYLQPILSPLFHKSEKSQLFLWLNTKIDLKNYDKRPDGGCVLIEKRRINQYAGFVKVKVDYQKNNAHQTNGGC</sequence>
<organism evidence="1 2">
    <name type="scientific">Mucor circinelloides f. circinelloides (strain 1006PhL)</name>
    <name type="common">Mucormycosis agent</name>
    <name type="synonym">Calyptromyces circinelloides</name>
    <dbReference type="NCBI Taxonomy" id="1220926"/>
    <lineage>
        <taxon>Eukaryota</taxon>
        <taxon>Fungi</taxon>
        <taxon>Fungi incertae sedis</taxon>
        <taxon>Mucoromycota</taxon>
        <taxon>Mucoromycotina</taxon>
        <taxon>Mucoromycetes</taxon>
        <taxon>Mucorales</taxon>
        <taxon>Mucorineae</taxon>
        <taxon>Mucoraceae</taxon>
        <taxon>Mucor</taxon>
    </lineage>
</organism>
<dbReference type="eggNOG" id="ENOG502RB2S">
    <property type="taxonomic scope" value="Eukaryota"/>
</dbReference>
<reference evidence="2" key="1">
    <citation type="submission" date="2013-05" db="EMBL/GenBank/DDBJ databases">
        <title>The Genome sequence of Mucor circinelloides f. circinelloides 1006PhL.</title>
        <authorList>
            <consortium name="The Broad Institute Genomics Platform"/>
            <person name="Cuomo C."/>
            <person name="Earl A."/>
            <person name="Findley K."/>
            <person name="Lee S.C."/>
            <person name="Walker B."/>
            <person name="Young S."/>
            <person name="Zeng Q."/>
            <person name="Gargeya S."/>
            <person name="Fitzgerald M."/>
            <person name="Haas B."/>
            <person name="Abouelleil A."/>
            <person name="Allen A.W."/>
            <person name="Alvarado L."/>
            <person name="Arachchi H.M."/>
            <person name="Berlin A.M."/>
            <person name="Chapman S.B."/>
            <person name="Gainer-Dewar J."/>
            <person name="Goldberg J."/>
            <person name="Griggs A."/>
            <person name="Gujja S."/>
            <person name="Hansen M."/>
            <person name="Howarth C."/>
            <person name="Imamovic A."/>
            <person name="Ireland A."/>
            <person name="Larimer J."/>
            <person name="McCowan C."/>
            <person name="Murphy C."/>
            <person name="Pearson M."/>
            <person name="Poon T.W."/>
            <person name="Priest M."/>
            <person name="Roberts A."/>
            <person name="Saif S."/>
            <person name="Shea T."/>
            <person name="Sisk P."/>
            <person name="Sykes S."/>
            <person name="Wortman J."/>
            <person name="Nusbaum C."/>
            <person name="Birren B."/>
        </authorList>
    </citation>
    <scope>NUCLEOTIDE SEQUENCE [LARGE SCALE GENOMIC DNA]</scope>
    <source>
        <strain evidence="2">1006PhL</strain>
    </source>
</reference>
<proteinExistence type="predicted"/>
<keyword evidence="2" id="KW-1185">Reference proteome</keyword>
<dbReference type="Proteomes" id="UP000014254">
    <property type="component" value="Unassembled WGS sequence"/>
</dbReference>
<evidence type="ECO:0000313" key="1">
    <source>
        <dbReference type="EMBL" id="EPB92593.1"/>
    </source>
</evidence>
<dbReference type="VEuPathDB" id="FungiDB:HMPREF1544_00606"/>